<evidence type="ECO:0000256" key="6">
    <source>
        <dbReference type="ARBA" id="ARBA00022927"/>
    </source>
</evidence>
<reference evidence="10" key="2">
    <citation type="submission" date="2020-09" db="EMBL/GenBank/DDBJ databases">
        <authorList>
            <person name="Sun Q."/>
            <person name="Zhou Y."/>
        </authorList>
    </citation>
    <scope>NUCLEOTIDE SEQUENCE</scope>
    <source>
        <strain evidence="10">CGMCC 1.15533</strain>
    </source>
</reference>
<evidence type="ECO:0000259" key="9">
    <source>
        <dbReference type="Pfam" id="PF00496"/>
    </source>
</evidence>
<evidence type="ECO:0000313" key="10">
    <source>
        <dbReference type="EMBL" id="GGE31066.1"/>
    </source>
</evidence>
<dbReference type="SUPFAM" id="SSF53850">
    <property type="entry name" value="Periplasmic binding protein-like II"/>
    <property type="match status" value="1"/>
</dbReference>
<protein>
    <submittedName>
        <fullName evidence="10">Peptide-binding protein</fullName>
    </submittedName>
</protein>
<dbReference type="Gene3D" id="3.90.76.10">
    <property type="entry name" value="Dipeptide-binding Protein, Domain 1"/>
    <property type="match status" value="1"/>
</dbReference>
<dbReference type="PIRSF" id="PIRSF002741">
    <property type="entry name" value="MppA"/>
    <property type="match status" value="1"/>
</dbReference>
<organism evidence="10 11">
    <name type="scientific">Streptococcus himalayensis</name>
    <dbReference type="NCBI Taxonomy" id="1888195"/>
    <lineage>
        <taxon>Bacteria</taxon>
        <taxon>Bacillati</taxon>
        <taxon>Bacillota</taxon>
        <taxon>Bacilli</taxon>
        <taxon>Lactobacillales</taxon>
        <taxon>Streptococcaceae</taxon>
        <taxon>Streptococcus</taxon>
    </lineage>
</organism>
<keyword evidence="5" id="KW-0571">Peptide transport</keyword>
<feature type="signal peptide" evidence="8">
    <location>
        <begin position="1"/>
        <end position="21"/>
    </location>
</feature>
<evidence type="ECO:0000256" key="5">
    <source>
        <dbReference type="ARBA" id="ARBA00022856"/>
    </source>
</evidence>
<dbReference type="InterPro" id="IPR030678">
    <property type="entry name" value="Peptide/Ni-bd"/>
</dbReference>
<evidence type="ECO:0000256" key="4">
    <source>
        <dbReference type="ARBA" id="ARBA00022729"/>
    </source>
</evidence>
<dbReference type="RefSeq" id="WP_068991037.1">
    <property type="nucleotide sequence ID" value="NZ_BMJN01000014.1"/>
</dbReference>
<dbReference type="CDD" id="cd08504">
    <property type="entry name" value="PBP2_OppA"/>
    <property type="match status" value="1"/>
</dbReference>
<dbReference type="OrthoDB" id="403896at2"/>
<dbReference type="Proteomes" id="UP000660801">
    <property type="component" value="Unassembled WGS sequence"/>
</dbReference>
<dbReference type="InterPro" id="IPR023765">
    <property type="entry name" value="SBP_5_CS"/>
</dbReference>
<feature type="chain" id="PRO_5036896390" evidence="8">
    <location>
        <begin position="22"/>
        <end position="654"/>
    </location>
</feature>
<dbReference type="GO" id="GO:0043190">
    <property type="term" value="C:ATP-binding cassette (ABC) transporter complex"/>
    <property type="evidence" value="ECO:0007669"/>
    <property type="project" value="InterPro"/>
</dbReference>
<evidence type="ECO:0000313" key="11">
    <source>
        <dbReference type="Proteomes" id="UP000660801"/>
    </source>
</evidence>
<evidence type="ECO:0000256" key="3">
    <source>
        <dbReference type="ARBA" id="ARBA00022448"/>
    </source>
</evidence>
<reference evidence="10" key="1">
    <citation type="journal article" date="2014" name="Int. J. Syst. Evol. Microbiol.">
        <title>Complete genome sequence of Corynebacterium casei LMG S-19264T (=DSM 44701T), isolated from a smear-ripened cheese.</title>
        <authorList>
            <consortium name="US DOE Joint Genome Institute (JGI-PGF)"/>
            <person name="Walter F."/>
            <person name="Albersmeier A."/>
            <person name="Kalinowski J."/>
            <person name="Ruckert C."/>
        </authorList>
    </citation>
    <scope>NUCLEOTIDE SEQUENCE</scope>
    <source>
        <strain evidence="10">CGMCC 1.15533</strain>
    </source>
</reference>
<dbReference type="GO" id="GO:0015833">
    <property type="term" value="P:peptide transport"/>
    <property type="evidence" value="ECO:0007669"/>
    <property type="project" value="UniProtKB-KW"/>
</dbReference>
<dbReference type="AlphaFoldDB" id="A0A917EEZ1"/>
<feature type="region of interest" description="Disordered" evidence="7">
    <location>
        <begin position="633"/>
        <end position="654"/>
    </location>
</feature>
<dbReference type="GO" id="GO:1904680">
    <property type="term" value="F:peptide transmembrane transporter activity"/>
    <property type="evidence" value="ECO:0007669"/>
    <property type="project" value="TreeGrafter"/>
</dbReference>
<comment type="caution">
    <text evidence="10">The sequence shown here is derived from an EMBL/GenBank/DDBJ whole genome shotgun (WGS) entry which is preliminary data.</text>
</comment>
<dbReference type="InterPro" id="IPR039424">
    <property type="entry name" value="SBP_5"/>
</dbReference>
<proteinExistence type="inferred from homology"/>
<evidence type="ECO:0000256" key="8">
    <source>
        <dbReference type="SAM" id="SignalP"/>
    </source>
</evidence>
<name>A0A917EEZ1_9STRE</name>
<dbReference type="EMBL" id="BMJN01000014">
    <property type="protein sequence ID" value="GGE31066.1"/>
    <property type="molecule type" value="Genomic_DNA"/>
</dbReference>
<comment type="subcellular location">
    <subcellularLocation>
        <location evidence="1">Cell membrane</location>
        <topology evidence="1">Lipid-anchor</topology>
    </subcellularLocation>
</comment>
<keyword evidence="6" id="KW-0653">Protein transport</keyword>
<evidence type="ECO:0000256" key="7">
    <source>
        <dbReference type="SAM" id="MobiDB-lite"/>
    </source>
</evidence>
<accession>A0A917EEZ1</accession>
<keyword evidence="3" id="KW-0813">Transport</keyword>
<dbReference type="Pfam" id="PF00496">
    <property type="entry name" value="SBP_bac_5"/>
    <property type="match status" value="1"/>
</dbReference>
<dbReference type="PROSITE" id="PS01040">
    <property type="entry name" value="SBP_BACTERIAL_5"/>
    <property type="match status" value="1"/>
</dbReference>
<keyword evidence="11" id="KW-1185">Reference proteome</keyword>
<dbReference type="PROSITE" id="PS51257">
    <property type="entry name" value="PROKAR_LIPOPROTEIN"/>
    <property type="match status" value="1"/>
</dbReference>
<gene>
    <name evidence="10" type="primary">aliB</name>
    <name evidence="10" type="ORF">GCM10011510_10430</name>
</gene>
<dbReference type="GO" id="GO:0042597">
    <property type="term" value="C:periplasmic space"/>
    <property type="evidence" value="ECO:0007669"/>
    <property type="project" value="UniProtKB-ARBA"/>
</dbReference>
<dbReference type="Gene3D" id="3.40.190.10">
    <property type="entry name" value="Periplasmic binding protein-like II"/>
    <property type="match status" value="1"/>
</dbReference>
<dbReference type="PANTHER" id="PTHR30290:SF10">
    <property type="entry name" value="PERIPLASMIC OLIGOPEPTIDE-BINDING PROTEIN-RELATED"/>
    <property type="match status" value="1"/>
</dbReference>
<sequence>MKKRTGLLAAGILLSTGLMLAACSGNSTGSSSDNTYYYVYSTDPDTLDYVFANRATTSDVTSNLVDGLLESDRYGNLIPSLAEDWFVSKDGLTYTYKLRKDAKWFTSEGEEYAGVTAQDFVTGLKHAADSKSESLYIVEDSVKGLKDYVDGKIKDFSEVGVKAIDDYTVEYTLTAPETYWNSKTTMGTLFPVNEEFLKSKGKDYGSPKPDSILYNGPYLLKSWVSKSSIEYVKNPQYYDKDNVHIEHIKLSYFDGSDQESLIRNFKDGAYTTATLFPNSSSYPAVEKEFAENIIVGSQDATSYYMNFNFDRQSYKHTSKTNDAQKNATKEAVLNKNFRLAINFAFDRTKYSAQLNGEKLASKTLRNTLVPPSFVQIGDKTYGEVLGEKLVNYGSQWSNINLADAQDAYYNPEKAKENFAQAKSELEAKGVQFPIHLDVIVSQTSKTFVDQMSSLKQSIEATLGTENVVIDLQKLSEDDYNNAGYFATTAAQKDYDLGGGGWSPDFQDPSTYLDTIRVDNGGSIANFGFDPDQANDKIQTVALDTYTNMVKEANKEQDVKMRYEKYAEAEAWLLDNGVIMPYASLGGRPSVSRIVPFSSANADVGTKGVGTYYKYRKVQKDIVVAKDWETAREKWRKEKAESNKKAQEDLVKHIR</sequence>
<feature type="domain" description="Solute-binding protein family 5" evidence="9">
    <location>
        <begin position="77"/>
        <end position="518"/>
    </location>
</feature>
<dbReference type="InterPro" id="IPR000914">
    <property type="entry name" value="SBP_5_dom"/>
</dbReference>
<evidence type="ECO:0000256" key="1">
    <source>
        <dbReference type="ARBA" id="ARBA00004193"/>
    </source>
</evidence>
<dbReference type="PANTHER" id="PTHR30290">
    <property type="entry name" value="PERIPLASMIC BINDING COMPONENT OF ABC TRANSPORTER"/>
    <property type="match status" value="1"/>
</dbReference>
<dbReference type="Gene3D" id="3.10.105.10">
    <property type="entry name" value="Dipeptide-binding Protein, Domain 3"/>
    <property type="match status" value="1"/>
</dbReference>
<comment type="similarity">
    <text evidence="2">Belongs to the bacterial solute-binding protein 5 family.</text>
</comment>
<keyword evidence="4 8" id="KW-0732">Signal</keyword>
<dbReference type="GO" id="GO:0015031">
    <property type="term" value="P:protein transport"/>
    <property type="evidence" value="ECO:0007669"/>
    <property type="project" value="UniProtKB-KW"/>
</dbReference>
<evidence type="ECO:0000256" key="2">
    <source>
        <dbReference type="ARBA" id="ARBA00005695"/>
    </source>
</evidence>